<accession>A0A183TY23</accession>
<dbReference type="Proteomes" id="UP000050794">
    <property type="component" value="Unassembled WGS sequence"/>
</dbReference>
<name>A0A183TY23_TOXCA</name>
<gene>
    <name evidence="2" type="ORF">TCNE_LOCUS1143</name>
</gene>
<dbReference type="WBParaSite" id="TCNE_0000114201-mRNA-1">
    <property type="protein sequence ID" value="TCNE_0000114201-mRNA-1"/>
    <property type="gene ID" value="TCNE_0000114201"/>
</dbReference>
<dbReference type="AlphaFoldDB" id="A0A183TY23"/>
<reference evidence="4" key="1">
    <citation type="submission" date="2016-06" db="UniProtKB">
        <authorList>
            <consortium name="WormBaseParasite"/>
        </authorList>
    </citation>
    <scope>IDENTIFICATION</scope>
</reference>
<sequence>MASPHLTAVIRADSQRLATPGGESCPDSECLQVRRISGEPSVPYHLVVPATNSNNTPPPSSQFLEQLGNCAAPEKPD</sequence>
<proteinExistence type="predicted"/>
<evidence type="ECO:0000313" key="4">
    <source>
        <dbReference type="WBParaSite" id="TCNE_0000114201-mRNA-1"/>
    </source>
</evidence>
<reference evidence="2 3" key="2">
    <citation type="submission" date="2018-11" db="EMBL/GenBank/DDBJ databases">
        <authorList>
            <consortium name="Pathogen Informatics"/>
        </authorList>
    </citation>
    <scope>NUCLEOTIDE SEQUENCE [LARGE SCALE GENOMIC DNA]</scope>
</reference>
<keyword evidence="3" id="KW-1185">Reference proteome</keyword>
<feature type="region of interest" description="Disordered" evidence="1">
    <location>
        <begin position="1"/>
        <end position="28"/>
    </location>
</feature>
<evidence type="ECO:0000313" key="3">
    <source>
        <dbReference type="Proteomes" id="UP000050794"/>
    </source>
</evidence>
<evidence type="ECO:0000313" key="2">
    <source>
        <dbReference type="EMBL" id="VDM25549.1"/>
    </source>
</evidence>
<organism evidence="3 4">
    <name type="scientific">Toxocara canis</name>
    <name type="common">Canine roundworm</name>
    <dbReference type="NCBI Taxonomy" id="6265"/>
    <lineage>
        <taxon>Eukaryota</taxon>
        <taxon>Metazoa</taxon>
        <taxon>Ecdysozoa</taxon>
        <taxon>Nematoda</taxon>
        <taxon>Chromadorea</taxon>
        <taxon>Rhabditida</taxon>
        <taxon>Spirurina</taxon>
        <taxon>Ascaridomorpha</taxon>
        <taxon>Ascaridoidea</taxon>
        <taxon>Toxocaridae</taxon>
        <taxon>Toxocara</taxon>
    </lineage>
</organism>
<protein>
    <submittedName>
        <fullName evidence="2 4">Uncharacterized protein</fullName>
    </submittedName>
</protein>
<evidence type="ECO:0000256" key="1">
    <source>
        <dbReference type="SAM" id="MobiDB-lite"/>
    </source>
</evidence>
<dbReference type="EMBL" id="UYWY01000753">
    <property type="protein sequence ID" value="VDM25549.1"/>
    <property type="molecule type" value="Genomic_DNA"/>
</dbReference>